<organism evidence="2 3">
    <name type="scientific">Stegodyphus mimosarum</name>
    <name type="common">African social velvet spider</name>
    <dbReference type="NCBI Taxonomy" id="407821"/>
    <lineage>
        <taxon>Eukaryota</taxon>
        <taxon>Metazoa</taxon>
        <taxon>Ecdysozoa</taxon>
        <taxon>Arthropoda</taxon>
        <taxon>Chelicerata</taxon>
        <taxon>Arachnida</taxon>
        <taxon>Araneae</taxon>
        <taxon>Araneomorphae</taxon>
        <taxon>Entelegynae</taxon>
        <taxon>Eresoidea</taxon>
        <taxon>Eresidae</taxon>
        <taxon>Stegodyphus</taxon>
    </lineage>
</organism>
<dbReference type="EMBL" id="KK121923">
    <property type="protein sequence ID" value="KFM81547.1"/>
    <property type="molecule type" value="Genomic_DNA"/>
</dbReference>
<dbReference type="STRING" id="407821.A0A087UW08"/>
<feature type="non-terminal residue" evidence="2">
    <location>
        <position position="175"/>
    </location>
</feature>
<feature type="compositionally biased region" description="Polar residues" evidence="1">
    <location>
        <begin position="156"/>
        <end position="167"/>
    </location>
</feature>
<feature type="compositionally biased region" description="Polar residues" evidence="1">
    <location>
        <begin position="42"/>
        <end position="116"/>
    </location>
</feature>
<gene>
    <name evidence="2" type="ORF">X975_17958</name>
</gene>
<sequence>MAPFKPKPSPNSSVSSQSGTTTSMPSTGPITKIREKSERSTPMRQSRSSAENSSDISGPSFSETDSYSNRSGFSRMTPSSAHLSPRNTSCKSSSRPTSRQGSRPSSRAPSDLSQDGVQEYKRKQKQSAPGNGIHQKLQSASSKVSKPASDTKIPSIKTTVKQPSNVKASRKESWK</sequence>
<dbReference type="Proteomes" id="UP000054359">
    <property type="component" value="Unassembled WGS sequence"/>
</dbReference>
<accession>A0A087UW08</accession>
<protein>
    <submittedName>
        <fullName evidence="2">Uncharacterized protein</fullName>
    </submittedName>
</protein>
<reference evidence="2 3" key="1">
    <citation type="submission" date="2013-11" db="EMBL/GenBank/DDBJ databases">
        <title>Genome sequencing of Stegodyphus mimosarum.</title>
        <authorList>
            <person name="Bechsgaard J."/>
        </authorList>
    </citation>
    <scope>NUCLEOTIDE SEQUENCE [LARGE SCALE GENOMIC DNA]</scope>
</reference>
<keyword evidence="3" id="KW-1185">Reference proteome</keyword>
<evidence type="ECO:0000313" key="2">
    <source>
        <dbReference type="EMBL" id="KFM81547.1"/>
    </source>
</evidence>
<feature type="compositionally biased region" description="Low complexity" evidence="1">
    <location>
        <begin position="10"/>
        <end position="31"/>
    </location>
</feature>
<proteinExistence type="predicted"/>
<feature type="compositionally biased region" description="Basic and acidic residues" evidence="1">
    <location>
        <begin position="32"/>
        <end position="41"/>
    </location>
</feature>
<evidence type="ECO:0000256" key="1">
    <source>
        <dbReference type="SAM" id="MobiDB-lite"/>
    </source>
</evidence>
<dbReference type="AlphaFoldDB" id="A0A087UW08"/>
<evidence type="ECO:0000313" key="3">
    <source>
        <dbReference type="Proteomes" id="UP000054359"/>
    </source>
</evidence>
<name>A0A087UW08_STEMI</name>
<feature type="region of interest" description="Disordered" evidence="1">
    <location>
        <begin position="1"/>
        <end position="175"/>
    </location>
</feature>